<feature type="transmembrane region" description="Helical" evidence="6">
    <location>
        <begin position="36"/>
        <end position="53"/>
    </location>
</feature>
<gene>
    <name evidence="8" type="ORF">E6C55_23845</name>
</gene>
<comment type="caution">
    <text evidence="8">The sequence shown here is derived from an EMBL/GenBank/DDBJ whole genome shotgun (WGS) entry which is preliminary data.</text>
</comment>
<dbReference type="EMBL" id="SSOB01000037">
    <property type="protein sequence ID" value="THF74820.1"/>
    <property type="molecule type" value="Genomic_DNA"/>
</dbReference>
<feature type="transmembrane region" description="Helical" evidence="6">
    <location>
        <begin position="218"/>
        <end position="239"/>
    </location>
</feature>
<dbReference type="Pfam" id="PF00482">
    <property type="entry name" value="T2SSF"/>
    <property type="match status" value="1"/>
</dbReference>
<evidence type="ECO:0000256" key="6">
    <source>
        <dbReference type="SAM" id="Phobius"/>
    </source>
</evidence>
<dbReference type="InterPro" id="IPR018076">
    <property type="entry name" value="T2SS_GspF_dom"/>
</dbReference>
<reference evidence="8 9" key="1">
    <citation type="submission" date="2019-04" db="EMBL/GenBank/DDBJ databases">
        <title>Cohnella sp. nov. isolated from preserved vegetables.</title>
        <authorList>
            <person name="Lin S.-Y."/>
            <person name="Hung M.-H."/>
            <person name="Young C.-C."/>
        </authorList>
    </citation>
    <scope>NUCLEOTIDE SEQUENCE [LARGE SCALE GENOMIC DNA]</scope>
    <source>
        <strain evidence="8 9">CC-MHH1044</strain>
    </source>
</reference>
<keyword evidence="3 6" id="KW-0812">Transmembrane</keyword>
<dbReference type="PANTHER" id="PTHR35007:SF1">
    <property type="entry name" value="PILUS ASSEMBLY PROTEIN"/>
    <property type="match status" value="1"/>
</dbReference>
<dbReference type="OrthoDB" id="9796142at2"/>
<keyword evidence="5 6" id="KW-0472">Membrane</keyword>
<feature type="domain" description="Type II secretion system protein GspF" evidence="7">
    <location>
        <begin position="73"/>
        <end position="204"/>
    </location>
</feature>
<evidence type="ECO:0000256" key="5">
    <source>
        <dbReference type="ARBA" id="ARBA00023136"/>
    </source>
</evidence>
<evidence type="ECO:0000313" key="8">
    <source>
        <dbReference type="EMBL" id="THF74820.1"/>
    </source>
</evidence>
<protein>
    <submittedName>
        <fullName evidence="8">Pilus assembly protein TadB</fullName>
    </submittedName>
</protein>
<organism evidence="8 9">
    <name type="scientific">Cohnella fermenti</name>
    <dbReference type="NCBI Taxonomy" id="2565925"/>
    <lineage>
        <taxon>Bacteria</taxon>
        <taxon>Bacillati</taxon>
        <taxon>Bacillota</taxon>
        <taxon>Bacilli</taxon>
        <taxon>Bacillales</taxon>
        <taxon>Paenibacillaceae</taxon>
        <taxon>Cohnella</taxon>
    </lineage>
</organism>
<dbReference type="GO" id="GO:0005886">
    <property type="term" value="C:plasma membrane"/>
    <property type="evidence" value="ECO:0007669"/>
    <property type="project" value="UniProtKB-SubCell"/>
</dbReference>
<sequence length="246" mass="27318">MTDYSVYELSRVQRLAAVAVGAALSGLASWLMYRQLAAALLAVPLGLLGPRVLRERLKRRRRDRLRLHFKSLLQALASLLAAGRSVENAFEALEEDLSLLIGDPQADMMREVRAVRLRMRSGDPIEAPLLDFAERSSLEEAAGFAEVFAIGKRSGGDLVEVVRRSAAMIGEKMEVEQELGVLMAQKRLESRIMMAMPFAFVGLLGFVSGGYMDGLRQGAGWLVLTVCLLLLAGCCWWMYRIMEIRI</sequence>
<evidence type="ECO:0000256" key="2">
    <source>
        <dbReference type="ARBA" id="ARBA00022475"/>
    </source>
</evidence>
<evidence type="ECO:0000256" key="1">
    <source>
        <dbReference type="ARBA" id="ARBA00004651"/>
    </source>
</evidence>
<evidence type="ECO:0000256" key="4">
    <source>
        <dbReference type="ARBA" id="ARBA00022989"/>
    </source>
</evidence>
<evidence type="ECO:0000313" key="9">
    <source>
        <dbReference type="Proteomes" id="UP000310636"/>
    </source>
</evidence>
<evidence type="ECO:0000259" key="7">
    <source>
        <dbReference type="Pfam" id="PF00482"/>
    </source>
</evidence>
<dbReference type="RefSeq" id="WP_136372333.1">
    <property type="nucleotide sequence ID" value="NZ_SSOB01000037.1"/>
</dbReference>
<accession>A0A4S4BL00</accession>
<evidence type="ECO:0000256" key="3">
    <source>
        <dbReference type="ARBA" id="ARBA00022692"/>
    </source>
</evidence>
<feature type="transmembrane region" description="Helical" evidence="6">
    <location>
        <begin position="192"/>
        <end position="212"/>
    </location>
</feature>
<keyword evidence="2" id="KW-1003">Cell membrane</keyword>
<dbReference type="AlphaFoldDB" id="A0A4S4BL00"/>
<dbReference type="Proteomes" id="UP000310636">
    <property type="component" value="Unassembled WGS sequence"/>
</dbReference>
<keyword evidence="9" id="KW-1185">Reference proteome</keyword>
<dbReference type="PANTHER" id="PTHR35007">
    <property type="entry name" value="INTEGRAL MEMBRANE PROTEIN-RELATED"/>
    <property type="match status" value="1"/>
</dbReference>
<keyword evidence="4 6" id="KW-1133">Transmembrane helix</keyword>
<comment type="subcellular location">
    <subcellularLocation>
        <location evidence="1">Cell membrane</location>
        <topology evidence="1">Multi-pass membrane protein</topology>
    </subcellularLocation>
</comment>
<proteinExistence type="predicted"/>
<name>A0A4S4BL00_9BACL</name>